<reference evidence="5 6" key="1">
    <citation type="submission" date="2018-02" db="EMBL/GenBank/DDBJ databases">
        <title>Subsurface microbial communities from deep shales in Ohio and West Virginia, USA.</title>
        <authorList>
            <person name="Wrighton K."/>
        </authorList>
    </citation>
    <scope>NUCLEOTIDE SEQUENCE [LARGE SCALE GENOMIC DNA]</scope>
    <source>
        <strain evidence="5 6">OWC-G53F</strain>
    </source>
</reference>
<name>A0A2S6H3P2_9GAMM</name>
<keyword evidence="6" id="KW-1185">Reference proteome</keyword>
<dbReference type="SUPFAM" id="SSF51120">
    <property type="entry name" value="beta-Roll"/>
    <property type="match status" value="2"/>
</dbReference>
<gene>
    <name evidence="5" type="ORF">B0F88_105169</name>
</gene>
<dbReference type="InterPro" id="IPR018511">
    <property type="entry name" value="Hemolysin-typ_Ca-bd_CS"/>
</dbReference>
<accession>A0A2S6H3P2</accession>
<dbReference type="GO" id="GO:0005576">
    <property type="term" value="C:extracellular region"/>
    <property type="evidence" value="ECO:0007669"/>
    <property type="project" value="UniProtKB-SubCell"/>
</dbReference>
<dbReference type="GO" id="GO:0005509">
    <property type="term" value="F:calcium ion binding"/>
    <property type="evidence" value="ECO:0007669"/>
    <property type="project" value="InterPro"/>
</dbReference>
<evidence type="ECO:0000256" key="3">
    <source>
        <dbReference type="ARBA" id="ARBA00022837"/>
    </source>
</evidence>
<comment type="caution">
    <text evidence="5">The sequence shown here is derived from an EMBL/GenBank/DDBJ whole genome shotgun (WGS) entry which is preliminary data.</text>
</comment>
<keyword evidence="2" id="KW-0964">Secreted</keyword>
<dbReference type="PANTHER" id="PTHR38340">
    <property type="entry name" value="S-LAYER PROTEIN"/>
    <property type="match status" value="1"/>
</dbReference>
<evidence type="ECO:0000256" key="2">
    <source>
        <dbReference type="ARBA" id="ARBA00022525"/>
    </source>
</evidence>
<protein>
    <submittedName>
        <fullName evidence="5">Hemolysin type calcium-binding protein</fullName>
    </submittedName>
</protein>
<proteinExistence type="predicted"/>
<comment type="subcellular location">
    <subcellularLocation>
        <location evidence="1">Secreted</location>
    </subcellularLocation>
</comment>
<dbReference type="Pfam" id="PF00353">
    <property type="entry name" value="HemolysinCabind"/>
    <property type="match status" value="5"/>
</dbReference>
<dbReference type="EMBL" id="PTIY01000005">
    <property type="protein sequence ID" value="PPK72057.1"/>
    <property type="molecule type" value="Genomic_DNA"/>
</dbReference>
<dbReference type="PROSITE" id="PS00330">
    <property type="entry name" value="HEMOLYSIN_CALCIUM"/>
    <property type="match status" value="1"/>
</dbReference>
<feature type="domain" description="Haemolysin-type calcium binding-related" evidence="4">
    <location>
        <begin position="163"/>
        <end position="195"/>
    </location>
</feature>
<keyword evidence="3" id="KW-0106">Calcium</keyword>
<dbReference type="PANTHER" id="PTHR38340:SF1">
    <property type="entry name" value="S-LAYER PROTEIN"/>
    <property type="match status" value="1"/>
</dbReference>
<dbReference type="Gene3D" id="2.150.10.10">
    <property type="entry name" value="Serralysin-like metalloprotease, C-terminal"/>
    <property type="match status" value="4"/>
</dbReference>
<dbReference type="InterPro" id="IPR011049">
    <property type="entry name" value="Serralysin-like_metalloprot_C"/>
</dbReference>
<evidence type="ECO:0000313" key="5">
    <source>
        <dbReference type="EMBL" id="PPK72057.1"/>
    </source>
</evidence>
<dbReference type="Proteomes" id="UP000238071">
    <property type="component" value="Unassembled WGS sequence"/>
</dbReference>
<dbReference type="Pfam" id="PF06594">
    <property type="entry name" value="HCBP_related"/>
    <property type="match status" value="1"/>
</dbReference>
<evidence type="ECO:0000313" key="6">
    <source>
        <dbReference type="Proteomes" id="UP000238071"/>
    </source>
</evidence>
<dbReference type="InterPro" id="IPR010566">
    <property type="entry name" value="Haemolys_ca-bd"/>
</dbReference>
<dbReference type="InterPro" id="IPR050557">
    <property type="entry name" value="RTX_toxin/Mannuronan_C5-epim"/>
</dbReference>
<sequence length="477" mass="48872">MLSKKIYGSEGADTLTGPGDNSALYGLGGDDIITATAGGNIIYGGDGNDTVTFGSYTSNTIEGGAGNDLIQSSNVLSSNSSYANTFTGGTGNDRMVSGGSADTYLFNRGDGQDSINDNSYVSSGVAGLDKLVFGAGITANDINAGRNGNNLLLKLTDRLNPANTDQITIENWWSADTYRIENFQFADGTSLTKTQLTQMVGTTGGDNLIGTDYADTLAGLDGNDVLNGNAGNDILQGGNGNDILNDTAGTNLLDGGMGVDTLTGVAGNELFAGGAGNDIINTGDGADVVVFNRNDGQDILNGGIGTDNTLSLGGGIQYSDLALSKSGNDLILEVGNSDQITLSDWYNTTANHKSVLNLQVIADVMAGFDPASSDPLLNKSIQNYDFTAIVNAFDQANGGSANFMHWSATDSLLTAHLSAGDSEALGGDLANQYGKNGNFSGFSQTAAQDVLSSPAFGANPQLLHDLAGLSEGIARLS</sequence>
<dbReference type="AlphaFoldDB" id="A0A2S6H3P2"/>
<dbReference type="PRINTS" id="PR00313">
    <property type="entry name" value="CABNDNGRPT"/>
</dbReference>
<dbReference type="InterPro" id="IPR001343">
    <property type="entry name" value="Hemolysn_Ca-bd"/>
</dbReference>
<evidence type="ECO:0000259" key="4">
    <source>
        <dbReference type="Pfam" id="PF06594"/>
    </source>
</evidence>
<evidence type="ECO:0000256" key="1">
    <source>
        <dbReference type="ARBA" id="ARBA00004613"/>
    </source>
</evidence>
<organism evidence="5 6">
    <name type="scientific">Methylobacter tundripaludum</name>
    <dbReference type="NCBI Taxonomy" id="173365"/>
    <lineage>
        <taxon>Bacteria</taxon>
        <taxon>Pseudomonadati</taxon>
        <taxon>Pseudomonadota</taxon>
        <taxon>Gammaproteobacteria</taxon>
        <taxon>Methylococcales</taxon>
        <taxon>Methylococcaceae</taxon>
        <taxon>Methylobacter</taxon>
    </lineage>
</organism>